<gene>
    <name evidence="1" type="ORF">NCTC10696_03431</name>
</gene>
<dbReference type="EMBL" id="LR590482">
    <property type="protein sequence ID" value="VTR01164.1"/>
    <property type="molecule type" value="Genomic_DNA"/>
</dbReference>
<sequence>MEITECLASEKVISTLQQPMNARRSRVLCGQLCPINPPAESLILIKQ</sequence>
<evidence type="ECO:0000313" key="2">
    <source>
        <dbReference type="Proteomes" id="UP000306562"/>
    </source>
</evidence>
<reference evidence="1 2" key="1">
    <citation type="submission" date="2019-05" db="EMBL/GenBank/DDBJ databases">
        <authorList>
            <consortium name="Pathogen Informatics"/>
        </authorList>
    </citation>
    <scope>NUCLEOTIDE SEQUENCE [LARGE SCALE GENOMIC DNA]</scope>
    <source>
        <strain evidence="1 2">NCTC10696</strain>
    </source>
</reference>
<dbReference type="AlphaFoldDB" id="A0AAX3ICM3"/>
<protein>
    <submittedName>
        <fullName evidence="1">Uncharacterized protein</fullName>
    </submittedName>
</protein>
<accession>A0AAX3ICM3</accession>
<proteinExistence type="predicted"/>
<organism evidence="1 2">
    <name type="scientific">Pseudomonas synxantha</name>
    <dbReference type="NCBI Taxonomy" id="47883"/>
    <lineage>
        <taxon>Bacteria</taxon>
        <taxon>Pseudomonadati</taxon>
        <taxon>Pseudomonadota</taxon>
        <taxon>Gammaproteobacteria</taxon>
        <taxon>Pseudomonadales</taxon>
        <taxon>Pseudomonadaceae</taxon>
        <taxon>Pseudomonas</taxon>
    </lineage>
</organism>
<dbReference type="Proteomes" id="UP000306562">
    <property type="component" value="Chromosome"/>
</dbReference>
<evidence type="ECO:0000313" key="1">
    <source>
        <dbReference type="EMBL" id="VTR01164.1"/>
    </source>
</evidence>
<name>A0AAX3ICM3_9PSED</name>